<dbReference type="InterPro" id="IPR036312">
    <property type="entry name" value="Bifun_inhib/LTP/seed_sf"/>
</dbReference>
<dbReference type="CDD" id="cd04660">
    <property type="entry name" value="nsLTP_like"/>
    <property type="match status" value="1"/>
</dbReference>
<dbReference type="GO" id="GO:0005504">
    <property type="term" value="F:fatty acid binding"/>
    <property type="evidence" value="ECO:0007669"/>
    <property type="project" value="InterPro"/>
</dbReference>
<keyword evidence="1" id="KW-0812">Transmembrane</keyword>
<keyword evidence="4" id="KW-1185">Reference proteome</keyword>
<dbReference type="InterPro" id="IPR016140">
    <property type="entry name" value="Bifunc_inhib/LTP/seed_store"/>
</dbReference>
<dbReference type="InterPro" id="IPR044741">
    <property type="entry name" value="NsLTP-like"/>
</dbReference>
<feature type="transmembrane region" description="Helical" evidence="1">
    <location>
        <begin position="27"/>
        <end position="44"/>
    </location>
</feature>
<reference evidence="3 4" key="1">
    <citation type="submission" date="2023-10" db="EMBL/GenBank/DDBJ databases">
        <title>Chromosome-scale genome assembly provides insights into flower coloration mechanisms of Canna indica.</title>
        <authorList>
            <person name="Li C."/>
        </authorList>
    </citation>
    <scope>NUCLEOTIDE SEQUENCE [LARGE SCALE GENOMIC DNA]</scope>
    <source>
        <tissue evidence="3">Flower</tissue>
    </source>
</reference>
<dbReference type="AlphaFoldDB" id="A0AAQ3QPE1"/>
<proteinExistence type="predicted"/>
<keyword evidence="1" id="KW-1133">Transmembrane helix</keyword>
<evidence type="ECO:0000313" key="3">
    <source>
        <dbReference type="EMBL" id="WOL18734.1"/>
    </source>
</evidence>
<dbReference type="Pfam" id="PF14368">
    <property type="entry name" value="LTP_2"/>
    <property type="match status" value="1"/>
</dbReference>
<dbReference type="EMBL" id="CP136898">
    <property type="protein sequence ID" value="WOL18734.1"/>
    <property type="molecule type" value="Genomic_DNA"/>
</dbReference>
<protein>
    <recommendedName>
        <fullName evidence="2">Bifunctional inhibitor/plant lipid transfer protein/seed storage helical domain-containing protein</fullName>
    </recommendedName>
</protein>
<sequence>MYVRSLYTQPPSSSPSPIHRNQKEMELKVAVAIMAAVLVVAAALEVEISAAGQKGLCNMSEEGMMACKPCISTVKPEEKPTAACCAELQQANLTCLCSYKNSDLLPYLGIDPNLAAQLPAKCNMTAPEQC</sequence>
<dbReference type="Proteomes" id="UP001327560">
    <property type="component" value="Chromosome 9"/>
</dbReference>
<evidence type="ECO:0000313" key="4">
    <source>
        <dbReference type="Proteomes" id="UP001327560"/>
    </source>
</evidence>
<evidence type="ECO:0000256" key="1">
    <source>
        <dbReference type="SAM" id="Phobius"/>
    </source>
</evidence>
<dbReference type="SUPFAM" id="SSF47699">
    <property type="entry name" value="Bifunctional inhibitor/lipid-transfer protein/seed storage 2S albumin"/>
    <property type="match status" value="1"/>
</dbReference>
<feature type="domain" description="Bifunctional inhibitor/plant lipid transfer protein/seed storage helical" evidence="2">
    <location>
        <begin position="57"/>
        <end position="130"/>
    </location>
</feature>
<organism evidence="3 4">
    <name type="scientific">Canna indica</name>
    <name type="common">Indian-shot</name>
    <dbReference type="NCBI Taxonomy" id="4628"/>
    <lineage>
        <taxon>Eukaryota</taxon>
        <taxon>Viridiplantae</taxon>
        <taxon>Streptophyta</taxon>
        <taxon>Embryophyta</taxon>
        <taxon>Tracheophyta</taxon>
        <taxon>Spermatophyta</taxon>
        <taxon>Magnoliopsida</taxon>
        <taxon>Liliopsida</taxon>
        <taxon>Zingiberales</taxon>
        <taxon>Cannaceae</taxon>
        <taxon>Canna</taxon>
    </lineage>
</organism>
<dbReference type="PANTHER" id="PTHR33122">
    <property type="entry name" value="LIPID BINDING PROTEIN-RELATED"/>
    <property type="match status" value="1"/>
</dbReference>
<dbReference type="InterPro" id="IPR039265">
    <property type="entry name" value="DIR1-like"/>
</dbReference>
<dbReference type="SMART" id="SM00499">
    <property type="entry name" value="AAI"/>
    <property type="match status" value="1"/>
</dbReference>
<keyword evidence="1" id="KW-0472">Membrane</keyword>
<gene>
    <name evidence="3" type="ORF">Cni_G27531</name>
</gene>
<dbReference type="GO" id="GO:0009627">
    <property type="term" value="P:systemic acquired resistance"/>
    <property type="evidence" value="ECO:0007669"/>
    <property type="project" value="InterPro"/>
</dbReference>
<dbReference type="PANTHER" id="PTHR33122:SF60">
    <property type="entry name" value="LIPID-TRANSFER PROTEIN DIR1-RELATED"/>
    <property type="match status" value="1"/>
</dbReference>
<evidence type="ECO:0000259" key="2">
    <source>
        <dbReference type="SMART" id="SM00499"/>
    </source>
</evidence>
<dbReference type="Gene3D" id="1.10.110.10">
    <property type="entry name" value="Plant lipid-transfer and hydrophobic proteins"/>
    <property type="match status" value="1"/>
</dbReference>
<accession>A0AAQ3QPE1</accession>
<name>A0AAQ3QPE1_9LILI</name>